<dbReference type="AlphaFoldDB" id="A0A1I7Z018"/>
<feature type="region of interest" description="Disordered" evidence="1">
    <location>
        <begin position="1"/>
        <end position="26"/>
    </location>
</feature>
<evidence type="ECO:0000256" key="1">
    <source>
        <dbReference type="SAM" id="MobiDB-lite"/>
    </source>
</evidence>
<protein>
    <submittedName>
        <fullName evidence="3">FBA_2 domain-containing protein</fullName>
    </submittedName>
</protein>
<sequence>MHPPELPRRHPSAFRVGPAEEPPVSVESDLLPAEGAEFSVAWQSDTPDVILGSMEHGQWLTHSAILRFLMQRQFIAEYIKECRKGGMHVTLPTNARLPNNRTDIKYEMEKFFFGCSMTGIQFVLVIQDRCFHEHKFMNYLERKWNVITQVVLSDTIKMWFEGSNSIIRNLFQQTNTNMDNFEVAGMIRNNKRADWLKFVPHAAQIRFVVMSWDSVTKNLHGSKDLSLRVAFDSRGGGLLFLVHQPGMVVDPSRQTEHPTDGLGRTQVAH</sequence>
<feature type="region of interest" description="Disordered" evidence="1">
    <location>
        <begin position="250"/>
        <end position="269"/>
    </location>
</feature>
<dbReference type="WBParaSite" id="L893_g21443.t1">
    <property type="protein sequence ID" value="L893_g21443.t1"/>
    <property type="gene ID" value="L893_g21443"/>
</dbReference>
<name>A0A1I7Z018_9BILA</name>
<reference evidence="3" key="1">
    <citation type="submission" date="2016-11" db="UniProtKB">
        <authorList>
            <consortium name="WormBaseParasite"/>
        </authorList>
    </citation>
    <scope>IDENTIFICATION</scope>
</reference>
<evidence type="ECO:0000313" key="2">
    <source>
        <dbReference type="Proteomes" id="UP000095287"/>
    </source>
</evidence>
<accession>A0A1I7Z018</accession>
<organism evidence="2 3">
    <name type="scientific">Steinernema glaseri</name>
    <dbReference type="NCBI Taxonomy" id="37863"/>
    <lineage>
        <taxon>Eukaryota</taxon>
        <taxon>Metazoa</taxon>
        <taxon>Ecdysozoa</taxon>
        <taxon>Nematoda</taxon>
        <taxon>Chromadorea</taxon>
        <taxon>Rhabditida</taxon>
        <taxon>Tylenchina</taxon>
        <taxon>Panagrolaimomorpha</taxon>
        <taxon>Strongyloidoidea</taxon>
        <taxon>Steinernematidae</taxon>
        <taxon>Steinernema</taxon>
    </lineage>
</organism>
<keyword evidence="2" id="KW-1185">Reference proteome</keyword>
<dbReference type="Proteomes" id="UP000095287">
    <property type="component" value="Unplaced"/>
</dbReference>
<evidence type="ECO:0000313" key="3">
    <source>
        <dbReference type="WBParaSite" id="L893_g21443.t1"/>
    </source>
</evidence>
<dbReference type="Gene3D" id="3.40.50.2300">
    <property type="match status" value="1"/>
</dbReference>
<proteinExistence type="predicted"/>